<dbReference type="Proteomes" id="UP000019146">
    <property type="component" value="Chromosome 2"/>
</dbReference>
<dbReference type="EMBL" id="CP012747">
    <property type="protein sequence ID" value="ALL66568.1"/>
    <property type="molecule type" value="Genomic_DNA"/>
</dbReference>
<organism evidence="1 2">
    <name type="scientific">Paraburkholderia caribensis MBA4</name>
    <dbReference type="NCBI Taxonomy" id="1323664"/>
    <lineage>
        <taxon>Bacteria</taxon>
        <taxon>Pseudomonadati</taxon>
        <taxon>Pseudomonadota</taxon>
        <taxon>Betaproteobacteria</taxon>
        <taxon>Burkholderiales</taxon>
        <taxon>Burkholderiaceae</taxon>
        <taxon>Paraburkholderia</taxon>
    </lineage>
</organism>
<name>A0A0P0RDW6_9BURK</name>
<sequence length="110" mass="11791">MRTNRCITDTASNVEENNMKGIRHIAVAALLGLGLVSAAQAHVFVGVGIGPVAPVVPVMPVVSVAPLPVYAPPPVYYAPPAPVYAPPVVVGYWGHPHYAYRGYYGYGYWR</sequence>
<dbReference type="AlphaFoldDB" id="A0A0P0RDW6"/>
<gene>
    <name evidence="1" type="ORF">K788_0005720</name>
</gene>
<accession>A0A0P0RDW6</accession>
<proteinExistence type="predicted"/>
<reference evidence="1 2" key="1">
    <citation type="journal article" date="2014" name="Genome Announc.">
        <title>Draft Genome Sequence of the Haloacid-Degrading Burkholderia caribensis Strain MBA4.</title>
        <authorList>
            <person name="Pan Y."/>
            <person name="Kong K.F."/>
            <person name="Tsang J.S."/>
        </authorList>
    </citation>
    <scope>NUCLEOTIDE SEQUENCE [LARGE SCALE GENOMIC DNA]</scope>
    <source>
        <strain evidence="1 2">MBA4</strain>
    </source>
</reference>
<protein>
    <submittedName>
        <fullName evidence="1">Uncharacterized protein</fullName>
    </submittedName>
</protein>
<dbReference type="KEGG" id="bcai:K788_0005720"/>
<evidence type="ECO:0000313" key="1">
    <source>
        <dbReference type="EMBL" id="ALL66568.1"/>
    </source>
</evidence>
<evidence type="ECO:0000313" key="2">
    <source>
        <dbReference type="Proteomes" id="UP000019146"/>
    </source>
</evidence>